<protein>
    <recommendedName>
        <fullName evidence="2">GTP diphosphokinase</fullName>
        <ecNumber evidence="2">2.7.6.5</ecNumber>
    </recommendedName>
</protein>
<dbReference type="Proteomes" id="UP001595916">
    <property type="component" value="Unassembled WGS sequence"/>
</dbReference>
<dbReference type="InterPro" id="IPR045865">
    <property type="entry name" value="ACT-like_dom_sf"/>
</dbReference>
<evidence type="ECO:0000259" key="8">
    <source>
        <dbReference type="PROSITE" id="PS51880"/>
    </source>
</evidence>
<proteinExistence type="inferred from homology"/>
<dbReference type="Pfam" id="PF02824">
    <property type="entry name" value="TGS"/>
    <property type="match status" value="1"/>
</dbReference>
<dbReference type="InterPro" id="IPR004811">
    <property type="entry name" value="RelA/Spo_fam"/>
</dbReference>
<evidence type="ECO:0000256" key="4">
    <source>
        <dbReference type="RuleBase" id="RU003847"/>
    </source>
</evidence>
<dbReference type="SUPFAM" id="SSF81271">
    <property type="entry name" value="TGS-like"/>
    <property type="match status" value="1"/>
</dbReference>
<feature type="region of interest" description="Disordered" evidence="5">
    <location>
        <begin position="106"/>
        <end position="148"/>
    </location>
</feature>
<organism evidence="9 10">
    <name type="scientific">Filifactor villosus</name>
    <dbReference type="NCBI Taxonomy" id="29374"/>
    <lineage>
        <taxon>Bacteria</taxon>
        <taxon>Bacillati</taxon>
        <taxon>Bacillota</taxon>
        <taxon>Clostridia</taxon>
        <taxon>Peptostreptococcales</taxon>
        <taxon>Filifactoraceae</taxon>
        <taxon>Filifactor</taxon>
    </lineage>
</organism>
<keyword evidence="9" id="KW-0808">Transferase</keyword>
<dbReference type="PROSITE" id="PS51831">
    <property type="entry name" value="HD"/>
    <property type="match status" value="1"/>
</dbReference>
<dbReference type="InterPro" id="IPR007685">
    <property type="entry name" value="RelA_SpoT"/>
</dbReference>
<evidence type="ECO:0000256" key="3">
    <source>
        <dbReference type="ARBA" id="ARBA00048244"/>
    </source>
</evidence>
<reference evidence="10" key="1">
    <citation type="journal article" date="2019" name="Int. J. Syst. Evol. Microbiol.">
        <title>The Global Catalogue of Microorganisms (GCM) 10K type strain sequencing project: providing services to taxonomists for standard genome sequencing and annotation.</title>
        <authorList>
            <consortium name="The Broad Institute Genomics Platform"/>
            <consortium name="The Broad Institute Genome Sequencing Center for Infectious Disease"/>
            <person name="Wu L."/>
            <person name="Ma J."/>
        </authorList>
    </citation>
    <scope>NUCLEOTIDE SEQUENCE [LARGE SCALE GENOMIC DNA]</scope>
    <source>
        <strain evidence="10">CCUG 46385</strain>
    </source>
</reference>
<dbReference type="GO" id="GO:0008728">
    <property type="term" value="F:GTP diphosphokinase activity"/>
    <property type="evidence" value="ECO:0007669"/>
    <property type="project" value="UniProtKB-EC"/>
</dbReference>
<dbReference type="SUPFAM" id="SSF109604">
    <property type="entry name" value="HD-domain/PDEase-like"/>
    <property type="match status" value="1"/>
</dbReference>
<dbReference type="SUPFAM" id="SSF81301">
    <property type="entry name" value="Nucleotidyltransferase"/>
    <property type="match status" value="1"/>
</dbReference>
<evidence type="ECO:0000256" key="1">
    <source>
        <dbReference type="ARBA" id="ARBA00004976"/>
    </source>
</evidence>
<dbReference type="Pfam" id="PF04607">
    <property type="entry name" value="RelA_SpoT"/>
    <property type="match status" value="1"/>
</dbReference>
<dbReference type="Pfam" id="PF19296">
    <property type="entry name" value="RelA_AH_RIS"/>
    <property type="match status" value="1"/>
</dbReference>
<dbReference type="Gene3D" id="1.10.3210.10">
    <property type="entry name" value="Hypothetical protein af1432"/>
    <property type="match status" value="1"/>
</dbReference>
<dbReference type="InterPro" id="IPR043519">
    <property type="entry name" value="NT_sf"/>
</dbReference>
<dbReference type="PROSITE" id="PS51671">
    <property type="entry name" value="ACT"/>
    <property type="match status" value="1"/>
</dbReference>
<dbReference type="CDD" id="cd04876">
    <property type="entry name" value="ACT_RelA-SpoT"/>
    <property type="match status" value="1"/>
</dbReference>
<dbReference type="Pfam" id="PF13291">
    <property type="entry name" value="ACT_4"/>
    <property type="match status" value="1"/>
</dbReference>
<evidence type="ECO:0000313" key="10">
    <source>
        <dbReference type="Proteomes" id="UP001595916"/>
    </source>
</evidence>
<evidence type="ECO:0000256" key="2">
    <source>
        <dbReference type="ARBA" id="ARBA00013251"/>
    </source>
</evidence>
<dbReference type="InterPro" id="IPR003607">
    <property type="entry name" value="HD/PDEase_dom"/>
</dbReference>
<dbReference type="InterPro" id="IPR004095">
    <property type="entry name" value="TGS"/>
</dbReference>
<comment type="caution">
    <text evidence="9">The sequence shown here is derived from an EMBL/GenBank/DDBJ whole genome shotgun (WGS) entry which is preliminary data.</text>
</comment>
<dbReference type="InterPro" id="IPR045600">
    <property type="entry name" value="RelA/SpoT_AH_RIS"/>
</dbReference>
<dbReference type="InterPro" id="IPR002912">
    <property type="entry name" value="ACT_dom"/>
</dbReference>
<dbReference type="SMART" id="SM00471">
    <property type="entry name" value="HDc"/>
    <property type="match status" value="1"/>
</dbReference>
<dbReference type="Pfam" id="PF13328">
    <property type="entry name" value="HD_4"/>
    <property type="match status" value="1"/>
</dbReference>
<keyword evidence="10" id="KW-1185">Reference proteome</keyword>
<name>A0ABV9QLP2_9FIRM</name>
<evidence type="ECO:0000313" key="9">
    <source>
        <dbReference type="EMBL" id="MFC4805240.1"/>
    </source>
</evidence>
<dbReference type="RefSeq" id="WP_379788836.1">
    <property type="nucleotide sequence ID" value="NZ_JBHSHL010000042.1"/>
</dbReference>
<dbReference type="PANTHER" id="PTHR21262">
    <property type="entry name" value="GUANOSINE-3',5'-BIS DIPHOSPHATE 3'-PYROPHOSPHOHYDROLASE"/>
    <property type="match status" value="1"/>
</dbReference>
<comment type="pathway">
    <text evidence="1">Purine metabolism; ppGpp biosynthesis; ppGpp from GTP: step 1/2.</text>
</comment>
<dbReference type="Gene3D" id="3.10.20.30">
    <property type="match status" value="1"/>
</dbReference>
<comment type="function">
    <text evidence="4">In eubacteria ppGpp (guanosine 3'-diphosphate 5'-diphosphate) is a mediator of the stringent response that coordinates a variety of cellular activities in response to changes in nutritional abundance.</text>
</comment>
<comment type="catalytic activity">
    <reaction evidence="3">
        <text>GTP + ATP = guanosine 3'-diphosphate 5'-triphosphate + AMP</text>
        <dbReference type="Rhea" id="RHEA:22088"/>
        <dbReference type="ChEBI" id="CHEBI:30616"/>
        <dbReference type="ChEBI" id="CHEBI:37565"/>
        <dbReference type="ChEBI" id="CHEBI:142410"/>
        <dbReference type="ChEBI" id="CHEBI:456215"/>
        <dbReference type="EC" id="2.7.6.5"/>
    </reaction>
</comment>
<dbReference type="CDD" id="cd00077">
    <property type="entry name" value="HDc"/>
    <property type="match status" value="1"/>
</dbReference>
<feature type="compositionally biased region" description="Basic and acidic residues" evidence="5">
    <location>
        <begin position="136"/>
        <end position="148"/>
    </location>
</feature>
<gene>
    <name evidence="9" type="ORF">ACFO4R_09120</name>
</gene>
<evidence type="ECO:0000259" key="6">
    <source>
        <dbReference type="PROSITE" id="PS51671"/>
    </source>
</evidence>
<dbReference type="SUPFAM" id="SSF55021">
    <property type="entry name" value="ACT-like"/>
    <property type="match status" value="1"/>
</dbReference>
<dbReference type="InterPro" id="IPR012676">
    <property type="entry name" value="TGS-like"/>
</dbReference>
<feature type="domain" description="ACT" evidence="6">
    <location>
        <begin position="699"/>
        <end position="772"/>
    </location>
</feature>
<dbReference type="Gene3D" id="3.30.460.10">
    <property type="entry name" value="Beta Polymerase, domain 2"/>
    <property type="match status" value="1"/>
</dbReference>
<dbReference type="PANTHER" id="PTHR21262:SF31">
    <property type="entry name" value="GTP PYROPHOSPHOKINASE"/>
    <property type="match status" value="1"/>
</dbReference>
<dbReference type="SMART" id="SM00954">
    <property type="entry name" value="RelA_SpoT"/>
    <property type="match status" value="1"/>
</dbReference>
<dbReference type="InterPro" id="IPR012675">
    <property type="entry name" value="Beta-grasp_dom_sf"/>
</dbReference>
<dbReference type="EC" id="2.7.6.5" evidence="2"/>
<sequence length="772" mass="89192">MLENLLQLICEYNPDANLDVIIKAFRLAERQHRGIKRKSGEEYIIHPVEVAKILVEMRMDTDTVAAGLLHDVLEDTSTTYEEMKREFGQTIADLVDGVTKLGTIKYKKNPEGEDGEDEASAANTKKPRDLEEDDDKKDKKDKNDRETEAENIRKMFLAMGKDIRVILIKLADRLHNMRTMKYMPPEKAKKKSEETLDIYAPIANRLGIFHIKWEMEDLALRYTDPEMYQELIEKVAKKRQEREAYISEVKEILTKKLEENGLKFEITGRAKHFYSIYRKMKHQGKDFDEIYDLTAIRVLVETVPDCYSVLGYVHTLWKPIQKRMKDYISSPKSNMYQSLHTTVVGMDGEPLEIQIRTWDMHRTAEFGIAAHWKYKESFRAKGSADEEMEKELSWLRQMTEWQKEVSDPEEFLNSTRRELFANEVFVYSPKQEVMEFPRGACPLDFAYKVHSEVGHKCVGARVNGKMVPIDYELKTGDIVEIITSGHSQGPSLDWLKLVKTSGARTKIRQWFKKEKREENIEKGRELLEKHVKNSGYPLDKFLKTRALTQVAKSFQQEDIESLYATLGYGGLLTHQVVPRLKEIYEAENKEILEKKAAEERAKEAKKAGERSKLVTRGAKKTRPDTAIHVKGIENILIRMAKCCNPVPGDEIVGYITKGRGVSIHRTDCDNIEHDPDKQDKRVEVYWNEKVLKEKAFETEVRIIAYDRKNLFNDLTIVLANEKIDINGINAKTNSDGIAIMSFLIEVSSVEVLRSIMNKLKQVEGVREVTRGK</sequence>
<accession>A0ABV9QLP2</accession>
<dbReference type="NCBIfam" id="TIGR00691">
    <property type="entry name" value="spoT_relA"/>
    <property type="match status" value="1"/>
</dbReference>
<dbReference type="CDD" id="cd01668">
    <property type="entry name" value="TGS_RSH"/>
    <property type="match status" value="1"/>
</dbReference>
<comment type="similarity">
    <text evidence="4">Belongs to the relA/spoT family.</text>
</comment>
<dbReference type="InterPro" id="IPR006674">
    <property type="entry name" value="HD_domain"/>
</dbReference>
<dbReference type="EMBL" id="JBHSHL010000042">
    <property type="protein sequence ID" value="MFC4805240.1"/>
    <property type="molecule type" value="Genomic_DNA"/>
</dbReference>
<dbReference type="CDD" id="cd05399">
    <property type="entry name" value="NT_Rel-Spo_like"/>
    <property type="match status" value="1"/>
</dbReference>
<dbReference type="PROSITE" id="PS51880">
    <property type="entry name" value="TGS"/>
    <property type="match status" value="1"/>
</dbReference>
<evidence type="ECO:0000259" key="7">
    <source>
        <dbReference type="PROSITE" id="PS51831"/>
    </source>
</evidence>
<dbReference type="Gene3D" id="3.30.70.260">
    <property type="match status" value="1"/>
</dbReference>
<feature type="domain" description="HD" evidence="7">
    <location>
        <begin position="43"/>
        <end position="177"/>
    </location>
</feature>
<feature type="domain" description="TGS" evidence="8">
    <location>
        <begin position="422"/>
        <end position="483"/>
    </location>
</feature>
<evidence type="ECO:0000256" key="5">
    <source>
        <dbReference type="SAM" id="MobiDB-lite"/>
    </source>
</evidence>
<dbReference type="InterPro" id="IPR033655">
    <property type="entry name" value="TGS_RelA/SpoT"/>
</dbReference>